<dbReference type="OrthoDB" id="539213at2759"/>
<sequence>MRWCIVHDNLEGIRLLLGHGARFKPRMALLPFRWDFDEDFGGVLHLTRNLTIGKFLLDQGAEVNEVSDFGRTPLHVAVENGDLAMAALFLESGADVNADGRGNLGPSFFHSTPLKCALKLGCDDTKLSMVKLLIEYGGNLMLPRGNSHPLTLLSVLPGPSPYDFTHVNNGAFGTPRHSVHL</sequence>
<dbReference type="PANTHER" id="PTHR24171">
    <property type="entry name" value="ANKYRIN REPEAT DOMAIN-CONTAINING PROTEIN 39-RELATED"/>
    <property type="match status" value="1"/>
</dbReference>
<evidence type="ECO:0000313" key="4">
    <source>
        <dbReference type="EMBL" id="OQE20072.1"/>
    </source>
</evidence>
<feature type="repeat" description="ANK" evidence="3">
    <location>
        <begin position="69"/>
        <end position="101"/>
    </location>
</feature>
<dbReference type="PROSITE" id="PS50088">
    <property type="entry name" value="ANK_REPEAT"/>
    <property type="match status" value="1"/>
</dbReference>
<dbReference type="SMART" id="SM00248">
    <property type="entry name" value="ANK"/>
    <property type="match status" value="2"/>
</dbReference>
<protein>
    <submittedName>
        <fullName evidence="4">Uncharacterized protein</fullName>
    </submittedName>
</protein>
<keyword evidence="5" id="KW-1185">Reference proteome</keyword>
<dbReference type="InterPro" id="IPR002110">
    <property type="entry name" value="Ankyrin_rpt"/>
</dbReference>
<dbReference type="AlphaFoldDB" id="A0A1V6T1G5"/>
<reference evidence="5" key="1">
    <citation type="journal article" date="2017" name="Nat. Microbiol.">
        <title>Global analysis of biosynthetic gene clusters reveals vast potential of secondary metabolite production in Penicillium species.</title>
        <authorList>
            <person name="Nielsen J.C."/>
            <person name="Grijseels S."/>
            <person name="Prigent S."/>
            <person name="Ji B."/>
            <person name="Dainat J."/>
            <person name="Nielsen K.F."/>
            <person name="Frisvad J.C."/>
            <person name="Workman M."/>
            <person name="Nielsen J."/>
        </authorList>
    </citation>
    <scope>NUCLEOTIDE SEQUENCE [LARGE SCALE GENOMIC DNA]</scope>
    <source>
        <strain evidence="5">IBT 24891</strain>
    </source>
</reference>
<keyword evidence="2 3" id="KW-0040">ANK repeat</keyword>
<dbReference type="Gene3D" id="1.25.40.20">
    <property type="entry name" value="Ankyrin repeat-containing domain"/>
    <property type="match status" value="1"/>
</dbReference>
<accession>A0A1V6T1G5</accession>
<name>A0A1V6T1G5_9EURO</name>
<dbReference type="SUPFAM" id="SSF48403">
    <property type="entry name" value="Ankyrin repeat"/>
    <property type="match status" value="1"/>
</dbReference>
<dbReference type="STRING" id="303698.A0A1V6T1G5"/>
<dbReference type="InterPro" id="IPR036770">
    <property type="entry name" value="Ankyrin_rpt-contain_sf"/>
</dbReference>
<dbReference type="Proteomes" id="UP000191285">
    <property type="component" value="Unassembled WGS sequence"/>
</dbReference>
<dbReference type="PANTHER" id="PTHR24171:SF9">
    <property type="entry name" value="ANKYRIN REPEAT DOMAIN-CONTAINING PROTEIN 39"/>
    <property type="match status" value="1"/>
</dbReference>
<organism evidence="4 5">
    <name type="scientific">Penicillium steckii</name>
    <dbReference type="NCBI Taxonomy" id="303698"/>
    <lineage>
        <taxon>Eukaryota</taxon>
        <taxon>Fungi</taxon>
        <taxon>Dikarya</taxon>
        <taxon>Ascomycota</taxon>
        <taxon>Pezizomycotina</taxon>
        <taxon>Eurotiomycetes</taxon>
        <taxon>Eurotiomycetidae</taxon>
        <taxon>Eurotiales</taxon>
        <taxon>Aspergillaceae</taxon>
        <taxon>Penicillium</taxon>
    </lineage>
</organism>
<evidence type="ECO:0000313" key="5">
    <source>
        <dbReference type="Proteomes" id="UP000191285"/>
    </source>
</evidence>
<evidence type="ECO:0000256" key="3">
    <source>
        <dbReference type="PROSITE-ProRule" id="PRU00023"/>
    </source>
</evidence>
<dbReference type="PRINTS" id="PR01415">
    <property type="entry name" value="ANKYRIN"/>
</dbReference>
<keyword evidence="1" id="KW-0677">Repeat</keyword>
<dbReference type="PROSITE" id="PS50297">
    <property type="entry name" value="ANK_REP_REGION"/>
    <property type="match status" value="1"/>
</dbReference>
<evidence type="ECO:0000256" key="2">
    <source>
        <dbReference type="ARBA" id="ARBA00023043"/>
    </source>
</evidence>
<proteinExistence type="predicted"/>
<gene>
    <name evidence="4" type="ORF">PENSTE_c014G07440</name>
</gene>
<dbReference type="Pfam" id="PF12796">
    <property type="entry name" value="Ank_2"/>
    <property type="match status" value="1"/>
</dbReference>
<evidence type="ECO:0000256" key="1">
    <source>
        <dbReference type="ARBA" id="ARBA00022737"/>
    </source>
</evidence>
<dbReference type="EMBL" id="MLKD01000014">
    <property type="protein sequence ID" value="OQE20072.1"/>
    <property type="molecule type" value="Genomic_DNA"/>
</dbReference>
<comment type="caution">
    <text evidence="4">The sequence shown here is derived from an EMBL/GenBank/DDBJ whole genome shotgun (WGS) entry which is preliminary data.</text>
</comment>